<reference evidence="1 2" key="1">
    <citation type="submission" date="2018-08" db="EMBL/GenBank/DDBJ databases">
        <title>Genomic Encyclopedia of Archaeal and Bacterial Type Strains, Phase II (KMG-II): from individual species to whole genera.</title>
        <authorList>
            <person name="Goeker M."/>
        </authorList>
    </citation>
    <scope>NUCLEOTIDE SEQUENCE [LARGE SCALE GENOMIC DNA]</scope>
    <source>
        <strain evidence="1 2">DSM 15986</strain>
    </source>
</reference>
<evidence type="ECO:0000313" key="2">
    <source>
        <dbReference type="Proteomes" id="UP000256405"/>
    </source>
</evidence>
<dbReference type="PROSITE" id="PS51257">
    <property type="entry name" value="PROKAR_LIPOPROTEIN"/>
    <property type="match status" value="1"/>
</dbReference>
<dbReference type="Gene3D" id="2.130.10.10">
    <property type="entry name" value="YVTN repeat-like/Quinoprotein amine dehydrogenase"/>
    <property type="match status" value="1"/>
</dbReference>
<comment type="caution">
    <text evidence="1">The sequence shown here is derived from an EMBL/GenBank/DDBJ whole genome shotgun (WGS) entry which is preliminary data.</text>
</comment>
<sequence>MKALVQNSILALLSTALLFSCREDPAPELPPSNYSEGILILNEGTVGANDGEVFHYNPDLDVLTPNLFETANGRPFDGILVDILQVGDRIYLVSSTGKVEIVNASDFTSRGTVADGLDRPSSVAVEGEKLYIADFGPENGNSTSSQAYVAVINGLDGGQVVSKIPVAVLPEIHLSTDLTLVVASQKAGKLQFVNVGSEDIGLSYDQSPTTMVGGVFVAGLGANFYTFDQDVIGLLTTLYPSFVIDSYRDYDLPNATKSFAVLSSFEFALITSSGVSGEKDEVHIVNFNGRSPLTSVQFIEGTNLNGLGYDVSGEEFYLADTKGGIGNGEVRIYKRDGSLVKTLSVGKNPSGFYSKERMR</sequence>
<proteinExistence type="predicted"/>
<dbReference type="EMBL" id="QUNF01000001">
    <property type="protein sequence ID" value="REG94303.1"/>
    <property type="molecule type" value="Genomic_DNA"/>
</dbReference>
<evidence type="ECO:0000313" key="1">
    <source>
        <dbReference type="EMBL" id="REG94303.1"/>
    </source>
</evidence>
<dbReference type="AlphaFoldDB" id="A0A3E0E986"/>
<accession>A0A3E0E986</accession>
<name>A0A3E0E986_9BACT</name>
<protein>
    <submittedName>
        <fullName evidence="1">Uncharacterized protein</fullName>
    </submittedName>
</protein>
<dbReference type="InterPro" id="IPR015943">
    <property type="entry name" value="WD40/YVTN_repeat-like_dom_sf"/>
</dbReference>
<dbReference type="SUPFAM" id="SSF63825">
    <property type="entry name" value="YWTD domain"/>
    <property type="match status" value="1"/>
</dbReference>
<dbReference type="RefSeq" id="WP_086543403.1">
    <property type="nucleotide sequence ID" value="NZ_MSSW01000072.1"/>
</dbReference>
<dbReference type="OrthoDB" id="9773938at2"/>
<keyword evidence="2" id="KW-1185">Reference proteome</keyword>
<dbReference type="Proteomes" id="UP000256405">
    <property type="component" value="Unassembled WGS sequence"/>
</dbReference>
<organism evidence="1 2">
    <name type="scientific">Algoriphagus antarcticus</name>
    <dbReference type="NCBI Taxonomy" id="238540"/>
    <lineage>
        <taxon>Bacteria</taxon>
        <taxon>Pseudomonadati</taxon>
        <taxon>Bacteroidota</taxon>
        <taxon>Cytophagia</taxon>
        <taxon>Cytophagales</taxon>
        <taxon>Cyclobacteriaceae</taxon>
        <taxon>Algoriphagus</taxon>
    </lineage>
</organism>
<gene>
    <name evidence="1" type="ORF">C8N25_101128</name>
</gene>